<protein>
    <submittedName>
        <fullName evidence="11">Alginate O- acetylation protein</fullName>
    </submittedName>
</protein>
<keyword evidence="6 10" id="KW-1133">Transmembrane helix</keyword>
<dbReference type="InterPro" id="IPR004299">
    <property type="entry name" value="MBOAT_fam"/>
</dbReference>
<keyword evidence="7 9" id="KW-0472">Membrane</keyword>
<dbReference type="PANTHER" id="PTHR13285:SF23">
    <property type="entry name" value="TEICHOIC ACID D-ALANYLTRANSFERASE"/>
    <property type="match status" value="1"/>
</dbReference>
<comment type="subcellular location">
    <subcellularLocation>
        <location evidence="1">Cell membrane</location>
        <topology evidence="1">Multi-pass membrane protein</topology>
    </subcellularLocation>
</comment>
<evidence type="ECO:0000256" key="6">
    <source>
        <dbReference type="ARBA" id="ARBA00022989"/>
    </source>
</evidence>
<evidence type="ECO:0000256" key="2">
    <source>
        <dbReference type="ARBA" id="ARBA00010323"/>
    </source>
</evidence>
<evidence type="ECO:0000256" key="4">
    <source>
        <dbReference type="ARBA" id="ARBA00022679"/>
    </source>
</evidence>
<evidence type="ECO:0000313" key="11">
    <source>
        <dbReference type="EMBL" id="STQ86914.1"/>
    </source>
</evidence>
<dbReference type="GO" id="GO:0016746">
    <property type="term" value="F:acyltransferase activity"/>
    <property type="evidence" value="ECO:0007669"/>
    <property type="project" value="UniProtKB-KW"/>
</dbReference>
<keyword evidence="4 9" id="KW-0808">Transferase</keyword>
<evidence type="ECO:0000256" key="3">
    <source>
        <dbReference type="ARBA" id="ARBA00022475"/>
    </source>
</evidence>
<dbReference type="EMBL" id="UGJE01000002">
    <property type="protein sequence ID" value="STQ86914.1"/>
    <property type="molecule type" value="Genomic_DNA"/>
</dbReference>
<dbReference type="Pfam" id="PF03062">
    <property type="entry name" value="MBOAT"/>
    <property type="match status" value="1"/>
</dbReference>
<evidence type="ECO:0000256" key="8">
    <source>
        <dbReference type="ARBA" id="ARBA00023315"/>
    </source>
</evidence>
<keyword evidence="3 9" id="KW-1003">Cell membrane</keyword>
<evidence type="ECO:0000256" key="7">
    <source>
        <dbReference type="ARBA" id="ARBA00023136"/>
    </source>
</evidence>
<feature type="transmembrane region" description="Helical" evidence="10">
    <location>
        <begin position="245"/>
        <end position="265"/>
    </location>
</feature>
<feature type="transmembrane region" description="Helical" evidence="10">
    <location>
        <begin position="516"/>
        <end position="538"/>
    </location>
</feature>
<dbReference type="GO" id="GO:0042121">
    <property type="term" value="P:alginic acid biosynthetic process"/>
    <property type="evidence" value="ECO:0007669"/>
    <property type="project" value="InterPro"/>
</dbReference>
<accession>A0A377PWU0</accession>
<keyword evidence="12" id="KW-1185">Reference proteome</keyword>
<evidence type="ECO:0000313" key="12">
    <source>
        <dbReference type="Proteomes" id="UP000255139"/>
    </source>
</evidence>
<reference evidence="11 12" key="1">
    <citation type="submission" date="2018-06" db="EMBL/GenBank/DDBJ databases">
        <authorList>
            <consortium name="Pathogen Informatics"/>
            <person name="Doyle S."/>
        </authorList>
    </citation>
    <scope>NUCLEOTIDE SEQUENCE [LARGE SCALE GENOMIC DNA]</scope>
    <source>
        <strain evidence="11 12">NCTC12714</strain>
    </source>
</reference>
<feature type="transmembrane region" description="Helical" evidence="10">
    <location>
        <begin position="33"/>
        <end position="54"/>
    </location>
</feature>
<evidence type="ECO:0000256" key="5">
    <source>
        <dbReference type="ARBA" id="ARBA00022692"/>
    </source>
</evidence>
<name>A0A377PWU0_9HELI</name>
<evidence type="ECO:0000256" key="10">
    <source>
        <dbReference type="SAM" id="Phobius"/>
    </source>
</evidence>
<keyword evidence="5 10" id="KW-0812">Transmembrane</keyword>
<dbReference type="InterPro" id="IPR024194">
    <property type="entry name" value="Ac/AlaTfrase_AlgI/DltB"/>
</dbReference>
<dbReference type="InterPro" id="IPR028362">
    <property type="entry name" value="AlgI"/>
</dbReference>
<sequence length="550" mass="64071">MLGFFKYTDFLLENFNLFSQLLHLDFNIPLPHILLPLGLSFVTFQQIAFLVDCYKRIDISNMQEAYDIKSKERDFQIKQYSYIKDNDENKMRAKKVQQHKIEANGDRDSKNSYKSKENNFYKDYIDIYTQSHIKQDLHIKSKIDFIDYALFVSFFPQLIAGPIVHHKEMMSQFGALKNNSYIKWDYIAKGLFIFSIGLFKKVFIADSFAKWANAGFGVVENGGVLNIFESWVTSLSYTFQLYFDFSGYCDMAIGLGLFFGIMLPINFNSPYKALNISEFWRKWHITLGRFLKEYVYIPLGGNRNTKYKDYSHYGILNKLLTLRNLFIIALLSGIWHGAGYGFAIWGLLHGIAMIIHRIYSWVIDNMMHERDSKSFLNTNLNNALESKDEKDSKDIDFKDLDSKSKADSTKQLRNTPLAKNIRNFTQGRFYKVLCWFITFNFINIAWIFFRSENVQGAFNLLKGMFGIIWVELPLKAHHMPKLLGQIGGRNDTLVYIILAFVVCVWCRSATTKLSQHINSITFTILGAVFAYIVLGLFVQDYNVPFLYFNF</sequence>
<feature type="transmembrane region" description="Helical" evidence="10">
    <location>
        <begin position="429"/>
        <end position="449"/>
    </location>
</feature>
<gene>
    <name evidence="11" type="primary">dltB_3</name>
    <name evidence="11" type="ORF">NCTC12714_01725</name>
</gene>
<dbReference type="GO" id="GO:0005886">
    <property type="term" value="C:plasma membrane"/>
    <property type="evidence" value="ECO:0007669"/>
    <property type="project" value="UniProtKB-SubCell"/>
</dbReference>
<comment type="similarity">
    <text evidence="2 9">Belongs to the membrane-bound acyltransferase family.</text>
</comment>
<dbReference type="PANTHER" id="PTHR13285">
    <property type="entry name" value="ACYLTRANSFERASE"/>
    <property type="match status" value="1"/>
</dbReference>
<evidence type="ECO:0000256" key="9">
    <source>
        <dbReference type="PIRNR" id="PIRNR016636"/>
    </source>
</evidence>
<feature type="transmembrane region" description="Helical" evidence="10">
    <location>
        <begin position="342"/>
        <end position="363"/>
    </location>
</feature>
<dbReference type="Proteomes" id="UP000255139">
    <property type="component" value="Unassembled WGS sequence"/>
</dbReference>
<keyword evidence="8 9" id="KW-0012">Acyltransferase</keyword>
<evidence type="ECO:0000256" key="1">
    <source>
        <dbReference type="ARBA" id="ARBA00004651"/>
    </source>
</evidence>
<feature type="transmembrane region" description="Helical" evidence="10">
    <location>
        <begin position="315"/>
        <end position="336"/>
    </location>
</feature>
<proteinExistence type="inferred from homology"/>
<organism evidence="11 12">
    <name type="scientific">Helicobacter muridarum</name>
    <dbReference type="NCBI Taxonomy" id="216"/>
    <lineage>
        <taxon>Bacteria</taxon>
        <taxon>Pseudomonadati</taxon>
        <taxon>Campylobacterota</taxon>
        <taxon>Epsilonproteobacteria</taxon>
        <taxon>Campylobacterales</taxon>
        <taxon>Helicobacteraceae</taxon>
        <taxon>Helicobacter</taxon>
    </lineage>
</organism>
<dbReference type="InterPro" id="IPR051085">
    <property type="entry name" value="MB_O-acyltransferase"/>
</dbReference>
<feature type="transmembrane region" description="Helical" evidence="10">
    <location>
        <begin position="493"/>
        <end position="510"/>
    </location>
</feature>
<dbReference type="AlphaFoldDB" id="A0A377PWU0"/>
<dbReference type="PIRSF" id="PIRSF500217">
    <property type="entry name" value="AlgI"/>
    <property type="match status" value="1"/>
</dbReference>
<dbReference type="PIRSF" id="PIRSF016636">
    <property type="entry name" value="AlgI_DltB"/>
    <property type="match status" value="1"/>
</dbReference>